<feature type="transmembrane region" description="Helical" evidence="1">
    <location>
        <begin position="316"/>
        <end position="335"/>
    </location>
</feature>
<gene>
    <name evidence="2" type="ORF">HRG_00265</name>
</gene>
<evidence type="ECO:0000256" key="1">
    <source>
        <dbReference type="SAM" id="Phobius"/>
    </source>
</evidence>
<keyword evidence="1" id="KW-0812">Transmembrane</keyword>
<protein>
    <submittedName>
        <fullName evidence="2">Uncharacterized protein</fullName>
    </submittedName>
</protein>
<name>A0A9P8SLL9_9HYPO</name>
<dbReference type="RefSeq" id="XP_044725136.1">
    <property type="nucleotide sequence ID" value="XM_044858736.1"/>
</dbReference>
<dbReference type="Proteomes" id="UP000824596">
    <property type="component" value="Unassembled WGS sequence"/>
</dbReference>
<evidence type="ECO:0000313" key="3">
    <source>
        <dbReference type="Proteomes" id="UP000824596"/>
    </source>
</evidence>
<comment type="caution">
    <text evidence="2">The sequence shown here is derived from an EMBL/GenBank/DDBJ whole genome shotgun (WGS) entry which is preliminary data.</text>
</comment>
<dbReference type="GeneID" id="68349394"/>
<sequence>MLESPYPLQGITDADLQRLTEALWDWYICEACQSGAECIMARCAWKRSARLGRFFDFYKDITTSYVPDLLPCSEPALRRHEDIIGTILLLREKPSSKRSELTHECFSRRDAKPPSLADQHRAVNLIVQVMAMVKCSAENQPLGVLELGTQPLLWRTDKSLAEFMSSASPQSDNVNLCVHDDLNGRRGVVEIYHYTSVLKEHLVASRPDDGTATFEQSISKGNIPRQVALEALDSVQKILFPFDSDSECFLRELVSKQSFDPDCLRYDSTGYRMQAEQEICYKYFSRRLMDLFEELENPNPRGILEKWFQRKSGARYMMMATLVGVLFAVILARRLNIVYLQFGFPKEGP</sequence>
<organism evidence="2 3">
    <name type="scientific">Hirsutella rhossiliensis</name>
    <dbReference type="NCBI Taxonomy" id="111463"/>
    <lineage>
        <taxon>Eukaryota</taxon>
        <taxon>Fungi</taxon>
        <taxon>Dikarya</taxon>
        <taxon>Ascomycota</taxon>
        <taxon>Pezizomycotina</taxon>
        <taxon>Sordariomycetes</taxon>
        <taxon>Hypocreomycetidae</taxon>
        <taxon>Hypocreales</taxon>
        <taxon>Ophiocordycipitaceae</taxon>
        <taxon>Hirsutella</taxon>
    </lineage>
</organism>
<keyword evidence="1" id="KW-1133">Transmembrane helix</keyword>
<dbReference type="OrthoDB" id="5428890at2759"/>
<evidence type="ECO:0000313" key="2">
    <source>
        <dbReference type="EMBL" id="KAH0967623.1"/>
    </source>
</evidence>
<proteinExistence type="predicted"/>
<keyword evidence="1" id="KW-0472">Membrane</keyword>
<dbReference type="AlphaFoldDB" id="A0A9P8SLL9"/>
<reference evidence="2" key="1">
    <citation type="submission" date="2021-09" db="EMBL/GenBank/DDBJ databases">
        <title>A high-quality genome of the endoparasitic fungus Hirsutella rhossiliensis with a comparison of Hirsutella genomes reveals transposable elements contributing to genome size variation.</title>
        <authorList>
            <person name="Lin R."/>
            <person name="Jiao Y."/>
            <person name="Sun X."/>
            <person name="Ling J."/>
            <person name="Xie B."/>
            <person name="Cheng X."/>
        </authorList>
    </citation>
    <scope>NUCLEOTIDE SEQUENCE</scope>
    <source>
        <strain evidence="2">HR02</strain>
    </source>
</reference>
<dbReference type="EMBL" id="JAIZPD010000001">
    <property type="protein sequence ID" value="KAH0967623.1"/>
    <property type="molecule type" value="Genomic_DNA"/>
</dbReference>
<keyword evidence="3" id="KW-1185">Reference proteome</keyword>
<accession>A0A9P8SLL9</accession>